<reference evidence="2" key="2">
    <citation type="submission" date="2017-02" db="UniProtKB">
        <authorList>
            <consortium name="WormBaseParasite"/>
        </authorList>
    </citation>
    <scope>IDENTIFICATION</scope>
</reference>
<dbReference type="Proteomes" id="UP000035642">
    <property type="component" value="Unassembled WGS sequence"/>
</dbReference>
<evidence type="ECO:0000313" key="2">
    <source>
        <dbReference type="WBParaSite" id="ACAC_0001426801-mRNA-1"/>
    </source>
</evidence>
<organism evidence="1 2">
    <name type="scientific">Angiostrongylus cantonensis</name>
    <name type="common">Rat lungworm</name>
    <dbReference type="NCBI Taxonomy" id="6313"/>
    <lineage>
        <taxon>Eukaryota</taxon>
        <taxon>Metazoa</taxon>
        <taxon>Ecdysozoa</taxon>
        <taxon>Nematoda</taxon>
        <taxon>Chromadorea</taxon>
        <taxon>Rhabditida</taxon>
        <taxon>Rhabditina</taxon>
        <taxon>Rhabditomorpha</taxon>
        <taxon>Strongyloidea</taxon>
        <taxon>Metastrongylidae</taxon>
        <taxon>Angiostrongylus</taxon>
    </lineage>
</organism>
<sequence>MKAESSKVTKRRLCPETLELIRQCGLARAAGNRELTSKLAKQCRQAIKEDLKVRRAAAMVEAAEDGKAFAKPAEVSPFTRPR</sequence>
<name>A0A0K0DR79_ANGCA</name>
<dbReference type="WBParaSite" id="ACAC_0001426801-mRNA-1">
    <property type="protein sequence ID" value="ACAC_0001426801-mRNA-1"/>
    <property type="gene ID" value="ACAC_0001426801"/>
</dbReference>
<accession>A0A0K0DR79</accession>
<dbReference type="AlphaFoldDB" id="A0A0K0DR79"/>
<proteinExistence type="predicted"/>
<reference evidence="1" key="1">
    <citation type="submission" date="2012-09" db="EMBL/GenBank/DDBJ databases">
        <authorList>
            <person name="Martin A.A."/>
        </authorList>
    </citation>
    <scope>NUCLEOTIDE SEQUENCE</scope>
</reference>
<protein>
    <submittedName>
        <fullName evidence="2">DUF2116 family Zn-ribbon domain-containing protein</fullName>
    </submittedName>
</protein>
<keyword evidence="1" id="KW-1185">Reference proteome</keyword>
<evidence type="ECO:0000313" key="1">
    <source>
        <dbReference type="Proteomes" id="UP000035642"/>
    </source>
</evidence>